<evidence type="ECO:0000313" key="2">
    <source>
        <dbReference type="Proteomes" id="UP000322667"/>
    </source>
</evidence>
<name>A0A5D2Q685_GOSTO</name>
<protein>
    <submittedName>
        <fullName evidence="1">Uncharacterized protein</fullName>
    </submittedName>
</protein>
<evidence type="ECO:0000313" key="1">
    <source>
        <dbReference type="EMBL" id="TYI23175.1"/>
    </source>
</evidence>
<dbReference type="AlphaFoldDB" id="A0A5D2Q685"/>
<accession>A0A5D2Q685</accession>
<reference evidence="1 2" key="1">
    <citation type="submission" date="2019-07" db="EMBL/GenBank/DDBJ databases">
        <title>WGS assembly of Gossypium tomentosum.</title>
        <authorList>
            <person name="Chen Z.J."/>
            <person name="Sreedasyam A."/>
            <person name="Ando A."/>
            <person name="Song Q."/>
            <person name="De L."/>
            <person name="Hulse-Kemp A."/>
            <person name="Ding M."/>
            <person name="Ye W."/>
            <person name="Kirkbride R."/>
            <person name="Jenkins J."/>
            <person name="Plott C."/>
            <person name="Lovell J."/>
            <person name="Lin Y.-M."/>
            <person name="Vaughn R."/>
            <person name="Liu B."/>
            <person name="Li W."/>
            <person name="Simpson S."/>
            <person name="Scheffler B."/>
            <person name="Saski C."/>
            <person name="Grover C."/>
            <person name="Hu G."/>
            <person name="Conover J."/>
            <person name="Carlson J."/>
            <person name="Shu S."/>
            <person name="Boston L."/>
            <person name="Williams M."/>
            <person name="Peterson D."/>
            <person name="Mcgee K."/>
            <person name="Jones D."/>
            <person name="Wendel J."/>
            <person name="Stelly D."/>
            <person name="Grimwood J."/>
            <person name="Schmutz J."/>
        </authorList>
    </citation>
    <scope>NUCLEOTIDE SEQUENCE [LARGE SCALE GENOMIC DNA]</scope>
    <source>
        <strain evidence="1">7179.01</strain>
    </source>
</reference>
<gene>
    <name evidence="1" type="ORF">ES332_A06G146300v1</name>
</gene>
<organism evidence="1 2">
    <name type="scientific">Gossypium tomentosum</name>
    <name type="common">Hawaiian cotton</name>
    <name type="synonym">Gossypium sandvicense</name>
    <dbReference type="NCBI Taxonomy" id="34277"/>
    <lineage>
        <taxon>Eukaryota</taxon>
        <taxon>Viridiplantae</taxon>
        <taxon>Streptophyta</taxon>
        <taxon>Embryophyta</taxon>
        <taxon>Tracheophyta</taxon>
        <taxon>Spermatophyta</taxon>
        <taxon>Magnoliopsida</taxon>
        <taxon>eudicotyledons</taxon>
        <taxon>Gunneridae</taxon>
        <taxon>Pentapetalae</taxon>
        <taxon>rosids</taxon>
        <taxon>malvids</taxon>
        <taxon>Malvales</taxon>
        <taxon>Malvaceae</taxon>
        <taxon>Malvoideae</taxon>
        <taxon>Gossypium</taxon>
    </lineage>
</organism>
<dbReference type="EMBL" id="CM017615">
    <property type="protein sequence ID" value="TYI23175.1"/>
    <property type="molecule type" value="Genomic_DNA"/>
</dbReference>
<keyword evidence="2" id="KW-1185">Reference proteome</keyword>
<dbReference type="Proteomes" id="UP000322667">
    <property type="component" value="Chromosome A06"/>
</dbReference>
<proteinExistence type="predicted"/>
<sequence>METELPFGSPRKRRSFFEPIFKELKKIKKMENEMFYSFNNFKRKTNLFRKASKETKKWITQSILFLKGIIKELSK</sequence>